<evidence type="ECO:0000313" key="1">
    <source>
        <dbReference type="EMBL" id="CAI9084416.1"/>
    </source>
</evidence>
<gene>
    <name evidence="1" type="ORF">MFUM_0004</name>
</gene>
<dbReference type="EMBL" id="OX458932">
    <property type="protein sequence ID" value="CAI9084416.1"/>
    <property type="molecule type" value="Genomic_DNA"/>
</dbReference>
<dbReference type="Proteomes" id="UP001161497">
    <property type="component" value="Chromosome"/>
</dbReference>
<name>A0ABM9I9V1_9BACT</name>
<evidence type="ECO:0000313" key="2">
    <source>
        <dbReference type="Proteomes" id="UP001161497"/>
    </source>
</evidence>
<sequence>MFPANNPKAIPVFSTKTRSKKPGINGLLKEFIKKEETQDFVIQSSNRKRLKFRIKKKTLNK</sequence>
<keyword evidence="2" id="KW-1185">Reference proteome</keyword>
<reference evidence="1" key="1">
    <citation type="submission" date="2023-03" db="EMBL/GenBank/DDBJ databases">
        <authorList>
            <person name="Cremers G."/>
            <person name="Picone N."/>
        </authorList>
    </citation>
    <scope>NUCLEOTIDE SEQUENCE</scope>
    <source>
        <strain evidence="1">Sample_alias</strain>
    </source>
</reference>
<accession>A0ABM9I9V1</accession>
<organism evidence="1 2">
    <name type="scientific">Candidatus Methylacidiphilum fumarolicum</name>
    <dbReference type="NCBI Taxonomy" id="591154"/>
    <lineage>
        <taxon>Bacteria</taxon>
        <taxon>Pseudomonadati</taxon>
        <taxon>Verrucomicrobiota</taxon>
        <taxon>Methylacidiphilae</taxon>
        <taxon>Methylacidiphilales</taxon>
        <taxon>Methylacidiphilaceae</taxon>
        <taxon>Methylacidiphilum (ex Ratnadevi et al. 2023)</taxon>
    </lineage>
</organism>
<protein>
    <submittedName>
        <fullName evidence="1">Uncharacterized protein</fullName>
    </submittedName>
</protein>
<proteinExistence type="predicted"/>